<name>G0HI49_CORVD</name>
<dbReference type="EMBL" id="CP002917">
    <property type="protein sequence ID" value="AEK38311.1"/>
    <property type="molecule type" value="Genomic_DNA"/>
</dbReference>
<evidence type="ECO:0000313" key="3">
    <source>
        <dbReference type="Proteomes" id="UP000006659"/>
    </source>
</evidence>
<dbReference type="AlphaFoldDB" id="G0HI49"/>
<sequence length="186" mass="19881">MSRKVPAVVTVVVDGVVTSSYRYTTLEDVTPLPTPRTSSPTRSGAPEELGLSIDNAADNRQSVTSWVTRWILLRLATDGVSVKTCARGLGIGRKRACSLALSACRHLTGGDPDRLHHVRVLGVDEHKGNMSRRFSWGGGTPGFVTVIAELTPQVDGAGPARPLDMVSCRCADALGDWPRRSVPPVP</sequence>
<proteinExistence type="predicted"/>
<dbReference type="STRING" id="858619.CVAR_2969"/>
<protein>
    <submittedName>
        <fullName evidence="2">Transposase for insertion sequence element</fullName>
    </submittedName>
</protein>
<dbReference type="HOGENOM" id="CLU_1452187_0_0_11"/>
<evidence type="ECO:0000313" key="2">
    <source>
        <dbReference type="EMBL" id="AEK38311.1"/>
    </source>
</evidence>
<dbReference type="Proteomes" id="UP000006659">
    <property type="component" value="Chromosome"/>
</dbReference>
<reference evidence="2 3" key="1">
    <citation type="journal article" date="2011" name="BMC Genomics">
        <title>Complete genome sequence of Corynebacterium variabile DSM 44702 isolated from the surface of smear-ripened cheeses and insights into cheese ripening and flavor generation.</title>
        <authorList>
            <person name="Schroeder J."/>
            <person name="Maus I."/>
            <person name="Trost E."/>
            <person name="Tauch A."/>
        </authorList>
    </citation>
    <scope>NUCLEOTIDE SEQUENCE [LARGE SCALE GENOMIC DNA]</scope>
    <source>
        <strain evidence="3">DSM 44702 / JCM 12073 / NCIMB 30131</strain>
    </source>
</reference>
<dbReference type="eggNOG" id="COG3464">
    <property type="taxonomic scope" value="Bacteria"/>
</dbReference>
<gene>
    <name evidence="2" type="ordered locus">CVAR_2969</name>
</gene>
<organism evidence="2 3">
    <name type="scientific">Corynebacterium variabile (strain DSM 44702 / CIP 107183 / JCM 12073 / NCIMB 30131)</name>
    <name type="common">Corynebacterium mooreparkense</name>
    <dbReference type="NCBI Taxonomy" id="858619"/>
    <lineage>
        <taxon>Bacteria</taxon>
        <taxon>Bacillati</taxon>
        <taxon>Actinomycetota</taxon>
        <taxon>Actinomycetes</taxon>
        <taxon>Mycobacteriales</taxon>
        <taxon>Corynebacteriaceae</taxon>
        <taxon>Corynebacterium</taxon>
    </lineage>
</organism>
<dbReference type="KEGG" id="cva:CVAR_2969"/>
<evidence type="ECO:0000256" key="1">
    <source>
        <dbReference type="SAM" id="MobiDB-lite"/>
    </source>
</evidence>
<accession>G0HI49</accession>
<feature type="region of interest" description="Disordered" evidence="1">
    <location>
        <begin position="29"/>
        <end position="49"/>
    </location>
</feature>